<dbReference type="RefSeq" id="WP_279245946.1">
    <property type="nucleotide sequence ID" value="NZ_SHNN01000002.1"/>
</dbReference>
<dbReference type="InterPro" id="IPR036918">
    <property type="entry name" value="Pyrv_Knase_C_sf"/>
</dbReference>
<dbReference type="Pfam" id="PF00224">
    <property type="entry name" value="PK"/>
    <property type="match status" value="1"/>
</dbReference>
<dbReference type="NCBIfam" id="TIGR01064">
    <property type="entry name" value="pyruv_kin"/>
    <property type="match status" value="1"/>
</dbReference>
<evidence type="ECO:0000259" key="14">
    <source>
        <dbReference type="Pfam" id="PF00224"/>
    </source>
</evidence>
<evidence type="ECO:0000313" key="17">
    <source>
        <dbReference type="Proteomes" id="UP001143362"/>
    </source>
</evidence>
<reference evidence="16" key="1">
    <citation type="submission" date="2019-02" db="EMBL/GenBank/DDBJ databases">
        <authorList>
            <person name="Li S.-H."/>
        </authorList>
    </citation>
    <scope>NUCLEOTIDE SEQUENCE</scope>
    <source>
        <strain evidence="16">IMCC14734</strain>
    </source>
</reference>
<dbReference type="SUPFAM" id="SSF50800">
    <property type="entry name" value="PK beta-barrel domain-like"/>
    <property type="match status" value="1"/>
</dbReference>
<evidence type="ECO:0000256" key="2">
    <source>
        <dbReference type="ARBA" id="ARBA00008663"/>
    </source>
</evidence>
<proteinExistence type="inferred from homology"/>
<dbReference type="EMBL" id="SHNN01000002">
    <property type="protein sequence ID" value="MCX2981951.1"/>
    <property type="molecule type" value="Genomic_DNA"/>
</dbReference>
<evidence type="ECO:0000256" key="4">
    <source>
        <dbReference type="ARBA" id="ARBA00022679"/>
    </source>
</evidence>
<protein>
    <recommendedName>
        <fullName evidence="3 12">Pyruvate kinase</fullName>
        <ecNumber evidence="3 12">2.7.1.40</ecNumber>
    </recommendedName>
</protein>
<accession>A0ABT3TI44</accession>
<comment type="caution">
    <text evidence="16">The sequence shown here is derived from an EMBL/GenBank/DDBJ whole genome shotgun (WGS) entry which is preliminary data.</text>
</comment>
<keyword evidence="5" id="KW-0479">Metal-binding</keyword>
<evidence type="ECO:0000256" key="5">
    <source>
        <dbReference type="ARBA" id="ARBA00022723"/>
    </source>
</evidence>
<dbReference type="NCBIfam" id="NF004491">
    <property type="entry name" value="PRK05826.1"/>
    <property type="match status" value="1"/>
</dbReference>
<keyword evidence="4 13" id="KW-0808">Transferase</keyword>
<dbReference type="PRINTS" id="PR01050">
    <property type="entry name" value="PYRUVTKNASE"/>
</dbReference>
<feature type="domain" description="Pyruvate kinase C-terminal" evidence="15">
    <location>
        <begin position="355"/>
        <end position="457"/>
    </location>
</feature>
<dbReference type="Gene3D" id="2.40.33.10">
    <property type="entry name" value="PK beta-barrel domain-like"/>
    <property type="match status" value="1"/>
</dbReference>
<keyword evidence="8" id="KW-0067">ATP-binding</keyword>
<evidence type="ECO:0000256" key="13">
    <source>
        <dbReference type="RuleBase" id="RU000504"/>
    </source>
</evidence>
<evidence type="ECO:0000256" key="3">
    <source>
        <dbReference type="ARBA" id="ARBA00012142"/>
    </source>
</evidence>
<comment type="pathway">
    <text evidence="1 13">Carbohydrate degradation; glycolysis; pyruvate from D-glyceraldehyde 3-phosphate: step 5/5.</text>
</comment>
<keyword evidence="10 13" id="KW-0324">Glycolysis</keyword>
<evidence type="ECO:0000256" key="10">
    <source>
        <dbReference type="ARBA" id="ARBA00023152"/>
    </source>
</evidence>
<evidence type="ECO:0000259" key="15">
    <source>
        <dbReference type="Pfam" id="PF02887"/>
    </source>
</evidence>
<dbReference type="PANTHER" id="PTHR11817">
    <property type="entry name" value="PYRUVATE KINASE"/>
    <property type="match status" value="1"/>
</dbReference>
<feature type="domain" description="Pyruvate kinase barrel" evidence="14">
    <location>
        <begin position="5"/>
        <end position="325"/>
    </location>
</feature>
<dbReference type="InterPro" id="IPR015793">
    <property type="entry name" value="Pyrv_Knase_brl"/>
</dbReference>
<dbReference type="InterPro" id="IPR015795">
    <property type="entry name" value="Pyrv_Knase_C"/>
</dbReference>
<gene>
    <name evidence="16" type="primary">pyk</name>
    <name evidence="16" type="ORF">EYC98_13900</name>
</gene>
<comment type="catalytic activity">
    <reaction evidence="13">
        <text>pyruvate + ATP = phosphoenolpyruvate + ADP + H(+)</text>
        <dbReference type="Rhea" id="RHEA:18157"/>
        <dbReference type="ChEBI" id="CHEBI:15361"/>
        <dbReference type="ChEBI" id="CHEBI:15378"/>
        <dbReference type="ChEBI" id="CHEBI:30616"/>
        <dbReference type="ChEBI" id="CHEBI:58702"/>
        <dbReference type="ChEBI" id="CHEBI:456216"/>
        <dbReference type="EC" id="2.7.1.40"/>
    </reaction>
</comment>
<evidence type="ECO:0000256" key="1">
    <source>
        <dbReference type="ARBA" id="ARBA00004997"/>
    </source>
</evidence>
<evidence type="ECO:0000256" key="6">
    <source>
        <dbReference type="ARBA" id="ARBA00022741"/>
    </source>
</evidence>
<dbReference type="SUPFAM" id="SSF51621">
    <property type="entry name" value="Phosphoenolpyruvate/pyruvate domain"/>
    <property type="match status" value="1"/>
</dbReference>
<dbReference type="InterPro" id="IPR015806">
    <property type="entry name" value="Pyrv_Knase_insert_dom_sf"/>
</dbReference>
<dbReference type="InterPro" id="IPR001697">
    <property type="entry name" value="Pyr_Knase"/>
</dbReference>
<dbReference type="Pfam" id="PF02887">
    <property type="entry name" value="PK_C"/>
    <property type="match status" value="1"/>
</dbReference>
<dbReference type="InterPro" id="IPR040442">
    <property type="entry name" value="Pyrv_kinase-like_dom_sf"/>
</dbReference>
<keyword evidence="17" id="KW-1185">Reference proteome</keyword>
<keyword evidence="7 13" id="KW-0418">Kinase</keyword>
<sequence length="471" mass="52290">MSVTRKTKIICTIGPATSSYAMLEKLALAGMNVARLNMSHGDHKSHAEVIKRLQKLNIKLKYPVAILLDTQGPEIRTGEVEHALDLKEGEVISVVARGAEDVEENSLMVNYSDLIRDMNVGDRLTVDNGLINLEILDVEERVLHCRVIDGGMLKSKSHVNLPGIRVNLPAITEKDRNDIKFGLDMDVDYIALSFVRDAGDIHQLHELLGSKQGKVKVIAKIEDQEGVRNVNEIIDAADGIMVARGDLGCEMDFWELPHAQRRIVRSCAQKGKRVIVATHLMESMIENPMPTRAEVTDVANAVYEEADAIMLSGETTIGKYPIKCVESMVKIAETIEKHRGLQFTEDLIKSDHKQNIAASAVHLAESLPARAIVVITRRGRMANYVTNCHPQHSVIYAFSNDGRTRRQMALNRNVYPHKLMFSKDPEKTLKKAFSILLKKEGFQPGDQVVVISDTLSGSGIDAVQIRELPDA</sequence>
<dbReference type="Gene3D" id="3.40.1380.20">
    <property type="entry name" value="Pyruvate kinase, C-terminal domain"/>
    <property type="match status" value="1"/>
</dbReference>
<dbReference type="InterPro" id="IPR015813">
    <property type="entry name" value="Pyrv/PenolPyrv_kinase-like_dom"/>
</dbReference>
<evidence type="ECO:0000256" key="8">
    <source>
        <dbReference type="ARBA" id="ARBA00022840"/>
    </source>
</evidence>
<organism evidence="16 17">
    <name type="scientific">Candidatus Litorirhabdus singularis</name>
    <dbReference type="NCBI Taxonomy" id="2518993"/>
    <lineage>
        <taxon>Bacteria</taxon>
        <taxon>Pseudomonadati</taxon>
        <taxon>Pseudomonadota</taxon>
        <taxon>Gammaproteobacteria</taxon>
        <taxon>Cellvibrionales</taxon>
        <taxon>Halieaceae</taxon>
        <taxon>Candidatus Litorirhabdus</taxon>
    </lineage>
</organism>
<comment type="similarity">
    <text evidence="2 13">Belongs to the pyruvate kinase family.</text>
</comment>
<dbReference type="EC" id="2.7.1.40" evidence="3 12"/>
<dbReference type="GO" id="GO:0004743">
    <property type="term" value="F:pyruvate kinase activity"/>
    <property type="evidence" value="ECO:0007669"/>
    <property type="project" value="UniProtKB-EC"/>
</dbReference>
<evidence type="ECO:0000256" key="11">
    <source>
        <dbReference type="ARBA" id="ARBA00023317"/>
    </source>
</evidence>
<dbReference type="Gene3D" id="3.20.20.60">
    <property type="entry name" value="Phosphoenolpyruvate-binding domains"/>
    <property type="match status" value="1"/>
</dbReference>
<evidence type="ECO:0000256" key="7">
    <source>
        <dbReference type="ARBA" id="ARBA00022777"/>
    </source>
</evidence>
<dbReference type="InterPro" id="IPR011037">
    <property type="entry name" value="Pyrv_Knase-like_insert_dom_sf"/>
</dbReference>
<evidence type="ECO:0000256" key="9">
    <source>
        <dbReference type="ARBA" id="ARBA00022842"/>
    </source>
</evidence>
<dbReference type="GO" id="GO:0016301">
    <property type="term" value="F:kinase activity"/>
    <property type="evidence" value="ECO:0007669"/>
    <property type="project" value="UniProtKB-KW"/>
</dbReference>
<keyword evidence="11 16" id="KW-0670">Pyruvate</keyword>
<evidence type="ECO:0000313" key="16">
    <source>
        <dbReference type="EMBL" id="MCX2981951.1"/>
    </source>
</evidence>
<name>A0ABT3TI44_9GAMM</name>
<evidence type="ECO:0000256" key="12">
    <source>
        <dbReference type="NCBIfam" id="TIGR01064"/>
    </source>
</evidence>
<dbReference type="Proteomes" id="UP001143362">
    <property type="component" value="Unassembled WGS sequence"/>
</dbReference>
<keyword evidence="6" id="KW-0547">Nucleotide-binding</keyword>
<keyword evidence="9 13" id="KW-0460">Magnesium</keyword>
<dbReference type="SUPFAM" id="SSF52935">
    <property type="entry name" value="PK C-terminal domain-like"/>
    <property type="match status" value="1"/>
</dbReference>